<dbReference type="GO" id="GO:0005829">
    <property type="term" value="C:cytosol"/>
    <property type="evidence" value="ECO:0007669"/>
    <property type="project" value="TreeGrafter"/>
</dbReference>
<organism evidence="3">
    <name type="scientific">marine metagenome</name>
    <dbReference type="NCBI Taxonomy" id="408172"/>
    <lineage>
        <taxon>unclassified sequences</taxon>
        <taxon>metagenomes</taxon>
        <taxon>ecological metagenomes</taxon>
    </lineage>
</organism>
<dbReference type="SUPFAM" id="SSF51338">
    <property type="entry name" value="Composite domain of metallo-dependent hydrolases"/>
    <property type="match status" value="1"/>
</dbReference>
<gene>
    <name evidence="3" type="ORF">METZ01_LOCUS266081</name>
</gene>
<dbReference type="Gene3D" id="3.20.20.140">
    <property type="entry name" value="Metal-dependent hydrolases"/>
    <property type="match status" value="1"/>
</dbReference>
<dbReference type="Pfam" id="PF01979">
    <property type="entry name" value="Amidohydro_1"/>
    <property type="match status" value="1"/>
</dbReference>
<dbReference type="EMBL" id="UINC01075241">
    <property type="protein sequence ID" value="SVC13227.1"/>
    <property type="molecule type" value="Genomic_DNA"/>
</dbReference>
<dbReference type="Gene3D" id="2.30.40.10">
    <property type="entry name" value="Urease, subunit C, domain 1"/>
    <property type="match status" value="1"/>
</dbReference>
<evidence type="ECO:0000313" key="3">
    <source>
        <dbReference type="EMBL" id="SVC13227.1"/>
    </source>
</evidence>
<dbReference type="InterPro" id="IPR050378">
    <property type="entry name" value="Metallo-dep_Hydrolases_sf"/>
</dbReference>
<proteinExistence type="predicted"/>
<dbReference type="PANTHER" id="PTHR11647:SF1">
    <property type="entry name" value="COLLAPSIN RESPONSE MEDIATOR PROTEIN"/>
    <property type="match status" value="1"/>
</dbReference>
<feature type="non-terminal residue" evidence="3">
    <location>
        <position position="316"/>
    </location>
</feature>
<accession>A0A382JQC3</accession>
<name>A0A382JQC3_9ZZZZ</name>
<comment type="cofactor">
    <cofactor evidence="1">
        <name>Zn(2+)</name>
        <dbReference type="ChEBI" id="CHEBI:29105"/>
    </cofactor>
</comment>
<evidence type="ECO:0000256" key="1">
    <source>
        <dbReference type="ARBA" id="ARBA00001947"/>
    </source>
</evidence>
<dbReference type="InterPro" id="IPR011059">
    <property type="entry name" value="Metal-dep_hydrolase_composite"/>
</dbReference>
<dbReference type="InterPro" id="IPR032466">
    <property type="entry name" value="Metal_Hydrolase"/>
</dbReference>
<evidence type="ECO:0000259" key="2">
    <source>
        <dbReference type="Pfam" id="PF01979"/>
    </source>
</evidence>
<protein>
    <recommendedName>
        <fullName evidence="2">Amidohydrolase-related domain-containing protein</fullName>
    </recommendedName>
</protein>
<dbReference type="SUPFAM" id="SSF51556">
    <property type="entry name" value="Metallo-dependent hydrolases"/>
    <property type="match status" value="1"/>
</dbReference>
<dbReference type="InterPro" id="IPR006680">
    <property type="entry name" value="Amidohydro-rel"/>
</dbReference>
<dbReference type="AlphaFoldDB" id="A0A382JQC3"/>
<reference evidence="3" key="1">
    <citation type="submission" date="2018-05" db="EMBL/GenBank/DDBJ databases">
        <authorList>
            <person name="Lanie J.A."/>
            <person name="Ng W.-L."/>
            <person name="Kazmierczak K.M."/>
            <person name="Andrzejewski T.M."/>
            <person name="Davidsen T.M."/>
            <person name="Wayne K.J."/>
            <person name="Tettelin H."/>
            <person name="Glass J.I."/>
            <person name="Rusch D."/>
            <person name="Podicherti R."/>
            <person name="Tsui H.-C.T."/>
            <person name="Winkler M.E."/>
        </authorList>
    </citation>
    <scope>NUCLEOTIDE SEQUENCE</scope>
</reference>
<dbReference type="GO" id="GO:0016812">
    <property type="term" value="F:hydrolase activity, acting on carbon-nitrogen (but not peptide) bonds, in cyclic amides"/>
    <property type="evidence" value="ECO:0007669"/>
    <property type="project" value="TreeGrafter"/>
</dbReference>
<dbReference type="PANTHER" id="PTHR11647">
    <property type="entry name" value="HYDRANTOINASE/DIHYDROPYRIMIDINASE FAMILY MEMBER"/>
    <property type="match status" value="1"/>
</dbReference>
<sequence>MTVDRVDTVVCGGQVVISNHVSNVGIAIRGEKIVAIGREELLPVADRYIDVKGRFVLPGLIDCHVHLDKCDSIGLGSKAAAYSGITTLLPFGTYDVESDEDLPTAINRHAEEVNSQAYVDMGFHYILANRPAILKSLPAAMGMGVKSFKMFMTYKKNPTRFCSDDYLCEAMELVSRGGGIMQLHCESGNIIDYLENKLMEEGHTHPTDFPSSCPPWAEEEAINRAVRMGEVTGCPIYVVHLSSEDGLKRIIRAQMEGKRVWTETCPQYLLLSDAKMAEVGPLAKIGPPLREKDGPHQPAMWWGSKNGFISTLASDH</sequence>
<feature type="domain" description="Amidohydrolase-related" evidence="2">
    <location>
        <begin position="55"/>
        <end position="315"/>
    </location>
</feature>